<dbReference type="GO" id="GO:0004065">
    <property type="term" value="F:arylsulfatase activity"/>
    <property type="evidence" value="ECO:0007669"/>
    <property type="project" value="TreeGrafter"/>
</dbReference>
<dbReference type="EMBL" id="CP036526">
    <property type="protein sequence ID" value="QDT12654.1"/>
    <property type="molecule type" value="Genomic_DNA"/>
</dbReference>
<dbReference type="FunFam" id="3.40.720.10:FF:000080">
    <property type="entry name" value="N-acetylgalactosamine 6-sulfatase (GALNS)"/>
    <property type="match status" value="1"/>
</dbReference>
<feature type="chain" id="PRO_5022100242" evidence="3">
    <location>
        <begin position="28"/>
        <end position="474"/>
    </location>
</feature>
<feature type="signal peptide" evidence="3">
    <location>
        <begin position="1"/>
        <end position="27"/>
    </location>
</feature>
<dbReference type="InterPro" id="IPR000917">
    <property type="entry name" value="Sulfatase_N"/>
</dbReference>
<dbReference type="AlphaFoldDB" id="A0A517NZV6"/>
<evidence type="ECO:0000256" key="3">
    <source>
        <dbReference type="SAM" id="SignalP"/>
    </source>
</evidence>
<dbReference type="RefSeq" id="WP_145420522.1">
    <property type="nucleotide sequence ID" value="NZ_CP036526.1"/>
</dbReference>
<feature type="domain" description="Sulfatase N-terminal" evidence="4">
    <location>
        <begin position="33"/>
        <end position="363"/>
    </location>
</feature>
<dbReference type="EC" id="3.1.6.6" evidence="5"/>
<protein>
    <submittedName>
        <fullName evidence="5">Choline-sulfatase</fullName>
        <ecNumber evidence="5">3.1.6.6</ecNumber>
    </submittedName>
</protein>
<evidence type="ECO:0000313" key="6">
    <source>
        <dbReference type="Proteomes" id="UP000319817"/>
    </source>
</evidence>
<proteinExistence type="inferred from homology"/>
<evidence type="ECO:0000256" key="2">
    <source>
        <dbReference type="ARBA" id="ARBA00022801"/>
    </source>
</evidence>
<evidence type="ECO:0000259" key="4">
    <source>
        <dbReference type="Pfam" id="PF00884"/>
    </source>
</evidence>
<gene>
    <name evidence="5" type="primary">betC_19</name>
    <name evidence="5" type="ORF">K239x_46660</name>
</gene>
<comment type="similarity">
    <text evidence="1">Belongs to the sulfatase family.</text>
</comment>
<dbReference type="InterPro" id="IPR050738">
    <property type="entry name" value="Sulfatase"/>
</dbReference>
<sequence precursor="true">MNQLIIAQVFCLTIVSMYSLPQSLAMADDTESPNVILLMSDDQGWGDVGFNGNAVLQTPHLDAMAAGGVRFDRFYAAAPLCSPTRGSCLTGRYPFRFGILAAHTGGMRVGENTIAEMLKKKGYATGFFGKWHIGWVKPDEVGTRGFYSPPSHHGFDQYFATTSAVPTWNPRVTPADWDSWGGKPGDPWKGGFPYVQDGVEVNENLQGDDSRIIMDRVIPFVQANQAKPFLATVWFHSPHEPVVAGDEYKKLYPKAGSKRQNYYGCITAMDEQIGRLRKKLRELDIEKKTIVLFCSDNGPSDGLTKKGVASAGPFKGHKHTMYEGGVLVPACAEWPGVIAPGTTTNVRCSTVDFLPTIASIVGYSRSKKDTRPIDGIDLMPVIRGESQNNDRSLFFGYRRLHQGIDGKAIISGDWKLLQEAKKNGRTRLYNLANDPFEKKDLSDEMPEQADRLRKKLSELEASCQRSRDGADYRF</sequence>
<organism evidence="5 6">
    <name type="scientific">Stieleria marina</name>
    <dbReference type="NCBI Taxonomy" id="1930275"/>
    <lineage>
        <taxon>Bacteria</taxon>
        <taxon>Pseudomonadati</taxon>
        <taxon>Planctomycetota</taxon>
        <taxon>Planctomycetia</taxon>
        <taxon>Pirellulales</taxon>
        <taxon>Pirellulaceae</taxon>
        <taxon>Stieleria</taxon>
    </lineage>
</organism>
<dbReference type="GO" id="GO:0047753">
    <property type="term" value="F:choline-sulfatase activity"/>
    <property type="evidence" value="ECO:0007669"/>
    <property type="project" value="UniProtKB-EC"/>
</dbReference>
<accession>A0A517NZV6</accession>
<keyword evidence="2 5" id="KW-0378">Hydrolase</keyword>
<dbReference type="Gene3D" id="3.30.1120.10">
    <property type="match status" value="1"/>
</dbReference>
<keyword evidence="6" id="KW-1185">Reference proteome</keyword>
<evidence type="ECO:0000313" key="5">
    <source>
        <dbReference type="EMBL" id="QDT12654.1"/>
    </source>
</evidence>
<dbReference type="Proteomes" id="UP000319817">
    <property type="component" value="Chromosome"/>
</dbReference>
<evidence type="ECO:0000256" key="1">
    <source>
        <dbReference type="ARBA" id="ARBA00008779"/>
    </source>
</evidence>
<dbReference type="OrthoDB" id="9783154at2"/>
<dbReference type="InterPro" id="IPR017850">
    <property type="entry name" value="Alkaline_phosphatase_core_sf"/>
</dbReference>
<dbReference type="Gene3D" id="3.40.720.10">
    <property type="entry name" value="Alkaline Phosphatase, subunit A"/>
    <property type="match status" value="1"/>
</dbReference>
<dbReference type="PANTHER" id="PTHR42693:SF53">
    <property type="entry name" value="ENDO-4-O-SULFATASE"/>
    <property type="match status" value="1"/>
</dbReference>
<dbReference type="Pfam" id="PF00884">
    <property type="entry name" value="Sulfatase"/>
    <property type="match status" value="1"/>
</dbReference>
<reference evidence="5 6" key="1">
    <citation type="submission" date="2019-02" db="EMBL/GenBank/DDBJ databases">
        <title>Deep-cultivation of Planctomycetes and their phenomic and genomic characterization uncovers novel biology.</title>
        <authorList>
            <person name="Wiegand S."/>
            <person name="Jogler M."/>
            <person name="Boedeker C."/>
            <person name="Pinto D."/>
            <person name="Vollmers J."/>
            <person name="Rivas-Marin E."/>
            <person name="Kohn T."/>
            <person name="Peeters S.H."/>
            <person name="Heuer A."/>
            <person name="Rast P."/>
            <person name="Oberbeckmann S."/>
            <person name="Bunk B."/>
            <person name="Jeske O."/>
            <person name="Meyerdierks A."/>
            <person name="Storesund J.E."/>
            <person name="Kallscheuer N."/>
            <person name="Luecker S."/>
            <person name="Lage O.M."/>
            <person name="Pohl T."/>
            <person name="Merkel B.J."/>
            <person name="Hornburger P."/>
            <person name="Mueller R.-W."/>
            <person name="Bruemmer F."/>
            <person name="Labrenz M."/>
            <person name="Spormann A.M."/>
            <person name="Op den Camp H."/>
            <person name="Overmann J."/>
            <person name="Amann R."/>
            <person name="Jetten M.S.M."/>
            <person name="Mascher T."/>
            <person name="Medema M.H."/>
            <person name="Devos D.P."/>
            <person name="Kaster A.-K."/>
            <person name="Ovreas L."/>
            <person name="Rohde M."/>
            <person name="Galperin M.Y."/>
            <person name="Jogler C."/>
        </authorList>
    </citation>
    <scope>NUCLEOTIDE SEQUENCE [LARGE SCALE GENOMIC DNA]</scope>
    <source>
        <strain evidence="5 6">K23_9</strain>
    </source>
</reference>
<dbReference type="SUPFAM" id="SSF53649">
    <property type="entry name" value="Alkaline phosphatase-like"/>
    <property type="match status" value="1"/>
</dbReference>
<name>A0A517NZV6_9BACT</name>
<dbReference type="PANTHER" id="PTHR42693">
    <property type="entry name" value="ARYLSULFATASE FAMILY MEMBER"/>
    <property type="match status" value="1"/>
</dbReference>
<keyword evidence="3" id="KW-0732">Signal</keyword>